<feature type="compositionally biased region" description="Acidic residues" evidence="1">
    <location>
        <begin position="53"/>
        <end position="80"/>
    </location>
</feature>
<dbReference type="AlphaFoldDB" id="A0A9P6PVW5"/>
<proteinExistence type="predicted"/>
<feature type="region of interest" description="Disordered" evidence="1">
    <location>
        <begin position="1"/>
        <end position="80"/>
    </location>
</feature>
<name>A0A9P6PVW5_9FUNG</name>
<keyword evidence="3" id="KW-1185">Reference proteome</keyword>
<organism evidence="2 3">
    <name type="scientific">Actinomortierella ambigua</name>
    <dbReference type="NCBI Taxonomy" id="1343610"/>
    <lineage>
        <taxon>Eukaryota</taxon>
        <taxon>Fungi</taxon>
        <taxon>Fungi incertae sedis</taxon>
        <taxon>Mucoromycota</taxon>
        <taxon>Mortierellomycotina</taxon>
        <taxon>Mortierellomycetes</taxon>
        <taxon>Mortierellales</taxon>
        <taxon>Mortierellaceae</taxon>
        <taxon>Actinomortierella</taxon>
    </lineage>
</organism>
<reference evidence="2" key="1">
    <citation type="journal article" date="2020" name="Fungal Divers.">
        <title>Resolving the Mortierellaceae phylogeny through synthesis of multi-gene phylogenetics and phylogenomics.</title>
        <authorList>
            <person name="Vandepol N."/>
            <person name="Liber J."/>
            <person name="Desiro A."/>
            <person name="Na H."/>
            <person name="Kennedy M."/>
            <person name="Barry K."/>
            <person name="Grigoriev I.V."/>
            <person name="Miller A.N."/>
            <person name="O'Donnell K."/>
            <person name="Stajich J.E."/>
            <person name="Bonito G."/>
        </authorList>
    </citation>
    <scope>NUCLEOTIDE SEQUENCE</scope>
    <source>
        <strain evidence="2">BC1065</strain>
    </source>
</reference>
<comment type="caution">
    <text evidence="2">The sequence shown here is derived from an EMBL/GenBank/DDBJ whole genome shotgun (WGS) entry which is preliminary data.</text>
</comment>
<dbReference type="OrthoDB" id="2448606at2759"/>
<feature type="compositionally biased region" description="Acidic residues" evidence="1">
    <location>
        <begin position="20"/>
        <end position="45"/>
    </location>
</feature>
<protein>
    <submittedName>
        <fullName evidence="2">Uncharacterized protein</fullName>
    </submittedName>
</protein>
<evidence type="ECO:0000313" key="2">
    <source>
        <dbReference type="EMBL" id="KAG0255158.1"/>
    </source>
</evidence>
<gene>
    <name evidence="2" type="ORF">DFQ27_006409</name>
</gene>
<feature type="non-terminal residue" evidence="2">
    <location>
        <position position="155"/>
    </location>
</feature>
<evidence type="ECO:0000313" key="3">
    <source>
        <dbReference type="Proteomes" id="UP000807716"/>
    </source>
</evidence>
<dbReference type="Proteomes" id="UP000807716">
    <property type="component" value="Unassembled WGS sequence"/>
</dbReference>
<accession>A0A9P6PVW5</accession>
<dbReference type="EMBL" id="JAAAJB010000475">
    <property type="protein sequence ID" value="KAG0255158.1"/>
    <property type="molecule type" value="Genomic_DNA"/>
</dbReference>
<evidence type="ECO:0000256" key="1">
    <source>
        <dbReference type="SAM" id="MobiDB-lite"/>
    </source>
</evidence>
<sequence>MKAAAVNIEVGHHQSKLVVEPDEDETEDGDEHESEDLDEDEAEVENEAKAEAEAEAEAGSEDDDGGSADEADEDFFNDEEMSSLLANIAKAQHPTCMQYQRECIQALQDNRLRKADIADVIMGKTFEPRILSQLVISPDLPDPGVDDAAIIKAVR</sequence>